<dbReference type="InterPro" id="IPR000504">
    <property type="entry name" value="RRM_dom"/>
</dbReference>
<sequence length="1135" mass="129236">MMPGQTKIFDDESFDLMSADYNNPSFNSYTEGKGKDLGNPNELSEVTLRITNIPQGLEKQGLFNLFSKYGEVEVKYQRHSIREPGTQIAYIKYDTQISANRAIKEVHKEPPFHMRVQFAPPQTNKTQAGDIHNDSSILEAMKPVEPQTEQKKPDNIYIGPRLEEIQASFFPPENTHDFIIPDNFDPLYCNPFVGFHENKYKIYPILDVKSAEFMNTPSKKVSLGHCFYTEEKEERKSPNKPKSLSTDKKVKSSEFDRCVLCPHKIAAYSCSTECSTFYCSLACRTKDWPNHQLICGKSVVSNDACDNSTRRSLKVTHVEDNFIYAIKSEDVKRFESMKKRLQEECPNQPSCRIVAGGICAILCPDQGEWCRGKILKASSPISTIHLIDYGFSKQCMATFIKLLPSDLSEDEPFALKIKLQAPSNSVFIPGSFLEVNSLKQEDDAYIAEFIENSDKKSSISTSVSKTSDFVREINVKIIDLSAGRCPGDFTEVTVIGKLSSCTYYVSWRDLTSLNEFPSVSAYIKIIWKDRKMVLPIGAKKKVRSLRRISSDFFYVEPSIIEDQSEMNTNRASVIEWLEEGNKGKILVTSFKRDNLFLAAIVLDDECKVLDQLKLIHKIVFSKLNKKMKNPLETDDFVPLIGDLVGVYVEHESIWTRGIIWSISPNFVRCSLIDLGCVVSVHPKLVRPLEKKCESYPFFGVSCEVKKIDSEKKLELFQKSVNTKYDFTVLKEGPDAVVCSLSDKDQEICTIEMKEWEPTSEEIGLKAVALKNKSLVHITQFYSSSFLHVTPVSQANFVIDQKLMKLIQSSQPLKNPPRFGQLVACRWSKDNCYHRAQVFEPFKDSVYRIFFVDFGTQELSSLENIYELDDELLSYPCLAVKVSLKGVEDADIPNCEAVNYLNSLGFKEEPLKIVFEDNDLSNAEFYDSYDESINEKMKQHLKVEDLAENEIIYDAHINFGKLEIGSEVELALLGKLAGIYFMFKPNTDVAQYVFGTHQKLINDYCEGLKSNGYTPYKGEVVFVNINTREMPERCWCRAIVGKMREYGSFEVILLDFGGQGDILVSSMRRMHPKFVTVPAVAVVVRPKIPQDLAQGQREKIDLLFSPLKTYSGKVLKEDDIEYLVDMKFLNDILRQL</sequence>
<dbReference type="Gene3D" id="6.10.140.2220">
    <property type="match status" value="1"/>
</dbReference>
<evidence type="ECO:0000256" key="4">
    <source>
        <dbReference type="ARBA" id="ARBA00022884"/>
    </source>
</evidence>
<dbReference type="PROSITE" id="PS50304">
    <property type="entry name" value="TUDOR"/>
    <property type="match status" value="2"/>
</dbReference>
<protein>
    <recommendedName>
        <fullName evidence="12">Tudor domain-containing protein 1</fullName>
    </recommendedName>
</protein>
<dbReference type="Proteomes" id="UP001152759">
    <property type="component" value="Chromosome 4"/>
</dbReference>
<dbReference type="PROSITE" id="PS50102">
    <property type="entry name" value="RRM"/>
    <property type="match status" value="1"/>
</dbReference>
<dbReference type="CDD" id="cd20379">
    <property type="entry name" value="Tudor_dTUD-like"/>
    <property type="match status" value="2"/>
</dbReference>
<dbReference type="GO" id="GO:0003723">
    <property type="term" value="F:RNA binding"/>
    <property type="evidence" value="ECO:0007669"/>
    <property type="project" value="UniProtKB-UniRule"/>
</dbReference>
<dbReference type="AlphaFoldDB" id="A0A9P0A9R4"/>
<dbReference type="InterPro" id="IPR012677">
    <property type="entry name" value="Nucleotide-bd_a/b_plait_sf"/>
</dbReference>
<keyword evidence="3" id="KW-0862">Zinc</keyword>
<dbReference type="EMBL" id="OU963865">
    <property type="protein sequence ID" value="CAH0388614.1"/>
    <property type="molecule type" value="Genomic_DNA"/>
</dbReference>
<dbReference type="Pfam" id="PF00567">
    <property type="entry name" value="TUDOR"/>
    <property type="match status" value="3"/>
</dbReference>
<dbReference type="Gene3D" id="3.30.70.330">
    <property type="match status" value="1"/>
</dbReference>
<dbReference type="Pfam" id="PF00076">
    <property type="entry name" value="RRM_1"/>
    <property type="match status" value="1"/>
</dbReference>
<feature type="domain" description="Tudor" evidence="8">
    <location>
        <begin position="815"/>
        <end position="874"/>
    </location>
</feature>
<organism evidence="10 11">
    <name type="scientific">Bemisia tabaci</name>
    <name type="common">Sweetpotato whitefly</name>
    <name type="synonym">Aleurodes tabaci</name>
    <dbReference type="NCBI Taxonomy" id="7038"/>
    <lineage>
        <taxon>Eukaryota</taxon>
        <taxon>Metazoa</taxon>
        <taxon>Ecdysozoa</taxon>
        <taxon>Arthropoda</taxon>
        <taxon>Hexapoda</taxon>
        <taxon>Insecta</taxon>
        <taxon>Pterygota</taxon>
        <taxon>Neoptera</taxon>
        <taxon>Paraneoptera</taxon>
        <taxon>Hemiptera</taxon>
        <taxon>Sternorrhyncha</taxon>
        <taxon>Aleyrodoidea</taxon>
        <taxon>Aleyrodidae</taxon>
        <taxon>Aleyrodinae</taxon>
        <taxon>Bemisia</taxon>
    </lineage>
</organism>
<keyword evidence="1" id="KW-0479">Metal-binding</keyword>
<keyword evidence="2 5" id="KW-0863">Zinc-finger</keyword>
<feature type="domain" description="RRM" evidence="7">
    <location>
        <begin position="46"/>
        <end position="121"/>
    </location>
</feature>
<reference evidence="10" key="1">
    <citation type="submission" date="2021-12" db="EMBL/GenBank/DDBJ databases">
        <authorList>
            <person name="King R."/>
        </authorList>
    </citation>
    <scope>NUCLEOTIDE SEQUENCE</scope>
</reference>
<evidence type="ECO:0000256" key="2">
    <source>
        <dbReference type="ARBA" id="ARBA00022771"/>
    </source>
</evidence>
<keyword evidence="11" id="KW-1185">Reference proteome</keyword>
<dbReference type="Gene3D" id="2.30.30.140">
    <property type="match status" value="4"/>
</dbReference>
<evidence type="ECO:0000313" key="11">
    <source>
        <dbReference type="Proteomes" id="UP001152759"/>
    </source>
</evidence>
<dbReference type="CDD" id="cd00590">
    <property type="entry name" value="RRM_SF"/>
    <property type="match status" value="1"/>
</dbReference>
<evidence type="ECO:0000256" key="5">
    <source>
        <dbReference type="PROSITE-ProRule" id="PRU00134"/>
    </source>
</evidence>
<evidence type="ECO:0000259" key="8">
    <source>
        <dbReference type="PROSITE" id="PS50304"/>
    </source>
</evidence>
<evidence type="ECO:0000259" key="7">
    <source>
        <dbReference type="PROSITE" id="PS50102"/>
    </source>
</evidence>
<dbReference type="InterPro" id="IPR035979">
    <property type="entry name" value="RBD_domain_sf"/>
</dbReference>
<gene>
    <name evidence="10" type="ORF">BEMITA_LOCUS7519</name>
</gene>
<evidence type="ECO:0008006" key="12">
    <source>
        <dbReference type="Google" id="ProtNLM"/>
    </source>
</evidence>
<feature type="domain" description="MYND-type" evidence="9">
    <location>
        <begin position="258"/>
        <end position="295"/>
    </location>
</feature>
<evidence type="ECO:0000313" key="10">
    <source>
        <dbReference type="EMBL" id="CAH0388614.1"/>
    </source>
</evidence>
<dbReference type="SUPFAM" id="SSF144232">
    <property type="entry name" value="HIT/MYND zinc finger-like"/>
    <property type="match status" value="1"/>
</dbReference>
<dbReference type="InterPro" id="IPR002893">
    <property type="entry name" value="Znf_MYND"/>
</dbReference>
<feature type="domain" description="Tudor" evidence="8">
    <location>
        <begin position="352"/>
        <end position="410"/>
    </location>
</feature>
<keyword evidence="4 6" id="KW-0694">RNA-binding</keyword>
<dbReference type="GO" id="GO:0008270">
    <property type="term" value="F:zinc ion binding"/>
    <property type="evidence" value="ECO:0007669"/>
    <property type="project" value="UniProtKB-KW"/>
</dbReference>
<evidence type="ECO:0000256" key="1">
    <source>
        <dbReference type="ARBA" id="ARBA00022723"/>
    </source>
</evidence>
<dbReference type="SMART" id="SM00333">
    <property type="entry name" value="TUDOR"/>
    <property type="match status" value="3"/>
</dbReference>
<evidence type="ECO:0000259" key="9">
    <source>
        <dbReference type="PROSITE" id="PS50865"/>
    </source>
</evidence>
<accession>A0A9P0A9R4</accession>
<dbReference type="KEGG" id="btab:109044488"/>
<evidence type="ECO:0000256" key="6">
    <source>
        <dbReference type="PROSITE-ProRule" id="PRU00176"/>
    </source>
</evidence>
<evidence type="ECO:0000256" key="3">
    <source>
        <dbReference type="ARBA" id="ARBA00022833"/>
    </source>
</evidence>
<dbReference type="SUPFAM" id="SSF54928">
    <property type="entry name" value="RNA-binding domain, RBD"/>
    <property type="match status" value="1"/>
</dbReference>
<dbReference type="InterPro" id="IPR002999">
    <property type="entry name" value="Tudor"/>
</dbReference>
<dbReference type="PANTHER" id="PTHR16442:SF1">
    <property type="entry name" value="RING FINGER PROTEIN 17"/>
    <property type="match status" value="1"/>
</dbReference>
<dbReference type="SUPFAM" id="SSF63748">
    <property type="entry name" value="Tudor/PWWP/MBT"/>
    <property type="match status" value="4"/>
</dbReference>
<proteinExistence type="predicted"/>
<dbReference type="PANTHER" id="PTHR16442">
    <property type="entry name" value="RING FINGER PROTEIN 17"/>
    <property type="match status" value="1"/>
</dbReference>
<dbReference type="PROSITE" id="PS50865">
    <property type="entry name" value="ZF_MYND_2"/>
    <property type="match status" value="1"/>
</dbReference>
<dbReference type="SMART" id="SM00360">
    <property type="entry name" value="RRM"/>
    <property type="match status" value="1"/>
</dbReference>
<name>A0A9P0A9R4_BEMTA</name>